<proteinExistence type="predicted"/>
<accession>D3F4N4</accession>
<dbReference type="SUPFAM" id="SSF53850">
    <property type="entry name" value="Periplasmic binding protein-like II"/>
    <property type="match status" value="1"/>
</dbReference>
<dbReference type="RefSeq" id="WP_012935542.1">
    <property type="nucleotide sequence ID" value="NC_013739.1"/>
</dbReference>
<feature type="region of interest" description="Disordered" evidence="1">
    <location>
        <begin position="341"/>
        <end position="378"/>
    </location>
</feature>
<dbReference type="InterPro" id="IPR015168">
    <property type="entry name" value="SsuA/THI5"/>
</dbReference>
<dbReference type="KEGG" id="cwo:Cwoe_4076"/>
<name>D3F4N4_CONWI</name>
<reference evidence="3 4" key="1">
    <citation type="journal article" date="2010" name="Stand. Genomic Sci.">
        <title>Complete genome sequence of Conexibacter woesei type strain (ID131577).</title>
        <authorList>
            <person name="Pukall R."/>
            <person name="Lapidus A."/>
            <person name="Glavina Del Rio T."/>
            <person name="Copeland A."/>
            <person name="Tice H."/>
            <person name="Cheng J.-F."/>
            <person name="Lucas S."/>
            <person name="Chen F."/>
            <person name="Nolan M."/>
            <person name="Bruce D."/>
            <person name="Goodwin L."/>
            <person name="Pitluck S."/>
            <person name="Mavromatis K."/>
            <person name="Ivanova N."/>
            <person name="Ovchinnikova G."/>
            <person name="Pati A."/>
            <person name="Chen A."/>
            <person name="Palaniappan K."/>
            <person name="Land M."/>
            <person name="Hauser L."/>
            <person name="Chang Y.-J."/>
            <person name="Jeffries C.D."/>
            <person name="Chain P."/>
            <person name="Meincke L."/>
            <person name="Sims D."/>
            <person name="Brettin T."/>
            <person name="Detter J.C."/>
            <person name="Rohde M."/>
            <person name="Goeker M."/>
            <person name="Bristow J."/>
            <person name="Eisen J.A."/>
            <person name="Markowitz V."/>
            <person name="Kyrpides N.C."/>
            <person name="Klenk H.-P."/>
            <person name="Hugenholtz P."/>
        </authorList>
    </citation>
    <scope>NUCLEOTIDE SEQUENCE [LARGE SCALE GENOMIC DNA]</scope>
    <source>
        <strain evidence="4">DSM 14684 / CIP 108061 / JCM 11494 / NBRC 100937 / ID131577</strain>
    </source>
</reference>
<keyword evidence="4" id="KW-1185">Reference proteome</keyword>
<gene>
    <name evidence="3" type="ordered locus">Cwoe_4076</name>
</gene>
<evidence type="ECO:0000259" key="2">
    <source>
        <dbReference type="Pfam" id="PF09084"/>
    </source>
</evidence>
<reference evidence="4" key="2">
    <citation type="submission" date="2010-01" db="EMBL/GenBank/DDBJ databases">
        <title>The complete genome of Conexibacter woesei DSM 14684.</title>
        <authorList>
            <consortium name="US DOE Joint Genome Institute (JGI-PGF)"/>
            <person name="Lucas S."/>
            <person name="Copeland A."/>
            <person name="Lapidus A."/>
            <person name="Glavina del Rio T."/>
            <person name="Dalin E."/>
            <person name="Tice H."/>
            <person name="Bruce D."/>
            <person name="Goodwin L."/>
            <person name="Pitluck S."/>
            <person name="Kyrpides N."/>
            <person name="Mavromatis K."/>
            <person name="Ivanova N."/>
            <person name="Mikhailova N."/>
            <person name="Chertkov O."/>
            <person name="Brettin T."/>
            <person name="Detter J.C."/>
            <person name="Han C."/>
            <person name="Larimer F."/>
            <person name="Land M."/>
            <person name="Hauser L."/>
            <person name="Markowitz V."/>
            <person name="Cheng J.-F."/>
            <person name="Hugenholtz P."/>
            <person name="Woyke T."/>
            <person name="Wu D."/>
            <person name="Pukall R."/>
            <person name="Steenblock K."/>
            <person name="Schneider S."/>
            <person name="Klenk H.-P."/>
            <person name="Eisen J.A."/>
        </authorList>
    </citation>
    <scope>NUCLEOTIDE SEQUENCE [LARGE SCALE GENOMIC DNA]</scope>
    <source>
        <strain evidence="4">DSM 14684 / CIP 108061 / JCM 11494 / NBRC 100937 / ID131577</strain>
    </source>
</reference>
<evidence type="ECO:0000313" key="4">
    <source>
        <dbReference type="Proteomes" id="UP000008229"/>
    </source>
</evidence>
<dbReference type="PANTHER" id="PTHR30024">
    <property type="entry name" value="ALIPHATIC SULFONATES-BINDING PROTEIN-RELATED"/>
    <property type="match status" value="1"/>
</dbReference>
<feature type="domain" description="SsuA/THI5-like" evidence="2">
    <location>
        <begin position="83"/>
        <end position="283"/>
    </location>
</feature>
<organism evidence="3 4">
    <name type="scientific">Conexibacter woesei (strain DSM 14684 / CCUG 47730 / CIP 108061 / JCM 11494 / NBRC 100937 / ID131577)</name>
    <dbReference type="NCBI Taxonomy" id="469383"/>
    <lineage>
        <taxon>Bacteria</taxon>
        <taxon>Bacillati</taxon>
        <taxon>Actinomycetota</taxon>
        <taxon>Thermoleophilia</taxon>
        <taxon>Solirubrobacterales</taxon>
        <taxon>Conexibacteraceae</taxon>
        <taxon>Conexibacter</taxon>
    </lineage>
</organism>
<sequence length="378" mass="41054">MGESAGGAPRAARTRRWGVMWVLAVLAAALFVAGCGSSDDDDGGSGSATAAATSAEVASGEIGAAETTDLTVAIPYPDSTMYSFYYVADELGYYEDEGLRVRVITADNPIAAVVGGSAQVSVADSGAVVDAQRKDLGVSVLSGHFCRQNYSVAVQPDIRSVDQLDGKDIVLAGTTGDPQEFQREKVLADEGWDLSRVDAKTVYPGPDSATWREFFLDNKVALMPFYDDDRDALDRYGANIIVDTVRPWPNSWQIAKTDWLEDNPNTAIRFLRATMRAVGYMTAPAVGRVPENKDAVLDILEGRDLEVADLRKDDSPWVLSGMQLCPNLYYDQEAWDVTIESQDQDPLDYTTDTSYLERAQRDAGLDNSPPTDISSVYP</sequence>
<dbReference type="Pfam" id="PF09084">
    <property type="entry name" value="NMT1"/>
    <property type="match status" value="1"/>
</dbReference>
<dbReference type="HOGENOM" id="CLU_778020_0_0_11"/>
<dbReference type="STRING" id="469383.Cwoe_4076"/>
<evidence type="ECO:0000313" key="3">
    <source>
        <dbReference type="EMBL" id="ADB52491.1"/>
    </source>
</evidence>
<feature type="compositionally biased region" description="Polar residues" evidence="1">
    <location>
        <begin position="368"/>
        <end position="378"/>
    </location>
</feature>
<dbReference type="Gene3D" id="3.40.190.10">
    <property type="entry name" value="Periplasmic binding protein-like II"/>
    <property type="match status" value="2"/>
</dbReference>
<dbReference type="Proteomes" id="UP000008229">
    <property type="component" value="Chromosome"/>
</dbReference>
<dbReference type="eggNOG" id="COG0715">
    <property type="taxonomic scope" value="Bacteria"/>
</dbReference>
<dbReference type="AlphaFoldDB" id="D3F4N4"/>
<evidence type="ECO:0000256" key="1">
    <source>
        <dbReference type="SAM" id="MobiDB-lite"/>
    </source>
</evidence>
<protein>
    <submittedName>
        <fullName evidence="3">ABC-type nitrate/sulfonate/bicarbonate transport systems periplasmic components-like protein</fullName>
    </submittedName>
</protein>
<dbReference type="EMBL" id="CP001854">
    <property type="protein sequence ID" value="ADB52491.1"/>
    <property type="molecule type" value="Genomic_DNA"/>
</dbReference>